<dbReference type="AlphaFoldDB" id="A0AA37LY31"/>
<organism evidence="2 3">
    <name type="scientific">Colletotrichum liriopes</name>
    <dbReference type="NCBI Taxonomy" id="708192"/>
    <lineage>
        <taxon>Eukaryota</taxon>
        <taxon>Fungi</taxon>
        <taxon>Dikarya</taxon>
        <taxon>Ascomycota</taxon>
        <taxon>Pezizomycotina</taxon>
        <taxon>Sordariomycetes</taxon>
        <taxon>Hypocreomycetidae</taxon>
        <taxon>Glomerellales</taxon>
        <taxon>Glomerellaceae</taxon>
        <taxon>Colletotrichum</taxon>
        <taxon>Colletotrichum spaethianum species complex</taxon>
    </lineage>
</organism>
<proteinExistence type="predicted"/>
<protein>
    <submittedName>
        <fullName evidence="2">Uncharacterized protein</fullName>
    </submittedName>
</protein>
<dbReference type="Proteomes" id="UP001055172">
    <property type="component" value="Unassembled WGS sequence"/>
</dbReference>
<gene>
    <name evidence="2" type="ORF">ColLi_12683</name>
</gene>
<reference evidence="2 3" key="1">
    <citation type="submission" date="2021-07" db="EMBL/GenBank/DDBJ databases">
        <title>Genome data of Colletotrichum spaethianum.</title>
        <authorList>
            <person name="Utami Y.D."/>
            <person name="Hiruma K."/>
        </authorList>
    </citation>
    <scope>NUCLEOTIDE SEQUENCE [LARGE SCALE GENOMIC DNA]</scope>
    <source>
        <strain evidence="2 3">MAFF 242679</strain>
    </source>
</reference>
<name>A0AA37LY31_9PEZI</name>
<evidence type="ECO:0000313" key="2">
    <source>
        <dbReference type="EMBL" id="GJC89845.1"/>
    </source>
</evidence>
<comment type="caution">
    <text evidence="2">The sequence shown here is derived from an EMBL/GenBank/DDBJ whole genome shotgun (WGS) entry which is preliminary data.</text>
</comment>
<accession>A0AA37LY31</accession>
<feature type="region of interest" description="Disordered" evidence="1">
    <location>
        <begin position="1"/>
        <end position="63"/>
    </location>
</feature>
<evidence type="ECO:0000256" key="1">
    <source>
        <dbReference type="SAM" id="MobiDB-lite"/>
    </source>
</evidence>
<dbReference type="EMBL" id="BPPX01000046">
    <property type="protein sequence ID" value="GJC89845.1"/>
    <property type="molecule type" value="Genomic_DNA"/>
</dbReference>
<keyword evidence="3" id="KW-1185">Reference proteome</keyword>
<feature type="compositionally biased region" description="Polar residues" evidence="1">
    <location>
        <begin position="1"/>
        <end position="10"/>
    </location>
</feature>
<evidence type="ECO:0000313" key="3">
    <source>
        <dbReference type="Proteomes" id="UP001055172"/>
    </source>
</evidence>
<feature type="compositionally biased region" description="Basic and acidic residues" evidence="1">
    <location>
        <begin position="50"/>
        <end position="59"/>
    </location>
</feature>
<sequence>MTILQETRVTNNNDDNDVDMYSAGDIVGQTSTDADEDASSPKVDAGAESGSDRTLHQWDGRTIGSPGDKLEDLYNSSLENIHHISDNVAVDLHCERFGLESESICLLAGIGL</sequence>